<dbReference type="RefSeq" id="WP_139623513.1">
    <property type="nucleotide sequence ID" value="NZ_VDMP01000025.1"/>
</dbReference>
<comment type="caution">
    <text evidence="2">The sequence shown here is derived from an EMBL/GenBank/DDBJ whole genome shotgun (WGS) entry which is preliminary data.</text>
</comment>
<name>A0A5C4VSX4_9ACTN</name>
<feature type="compositionally biased region" description="Basic and acidic residues" evidence="1">
    <location>
        <begin position="50"/>
        <end position="60"/>
    </location>
</feature>
<sequence>MDIEKGDDHDVDGGAALDEVAFVVVEPAAEVDPDHQGNCCGGDTGGSGVPRDHLPSDRRV</sequence>
<evidence type="ECO:0000313" key="2">
    <source>
        <dbReference type="EMBL" id="TNM38399.1"/>
    </source>
</evidence>
<dbReference type="AlphaFoldDB" id="A0A5C4VSX4"/>
<evidence type="ECO:0000256" key="1">
    <source>
        <dbReference type="SAM" id="MobiDB-lite"/>
    </source>
</evidence>
<evidence type="ECO:0000313" key="3">
    <source>
        <dbReference type="Proteomes" id="UP000313231"/>
    </source>
</evidence>
<reference evidence="2 3" key="1">
    <citation type="journal article" date="2016" name="Int. J. Syst. Evol. Microbiol.">
        <title>Nocardioides albidus sp. nov., an actinobacterium isolated from garden soil.</title>
        <authorList>
            <person name="Singh H."/>
            <person name="Du J."/>
            <person name="Trinh H."/>
            <person name="Won K."/>
            <person name="Yang J.E."/>
            <person name="Yin C."/>
            <person name="Kook M."/>
            <person name="Yi T.H."/>
        </authorList>
    </citation>
    <scope>NUCLEOTIDE SEQUENCE [LARGE SCALE GENOMIC DNA]</scope>
    <source>
        <strain evidence="2 3">CCTCC AB 2015297</strain>
    </source>
</reference>
<keyword evidence="3" id="KW-1185">Reference proteome</keyword>
<dbReference type="Proteomes" id="UP000313231">
    <property type="component" value="Unassembled WGS sequence"/>
</dbReference>
<proteinExistence type="predicted"/>
<feature type="region of interest" description="Disordered" evidence="1">
    <location>
        <begin position="29"/>
        <end position="60"/>
    </location>
</feature>
<protein>
    <submittedName>
        <fullName evidence="2">Uncharacterized protein</fullName>
    </submittedName>
</protein>
<feature type="compositionally biased region" description="Gly residues" evidence="1">
    <location>
        <begin position="39"/>
        <end position="48"/>
    </location>
</feature>
<organism evidence="2 3">
    <name type="scientific">Nocardioides albidus</name>
    <dbReference type="NCBI Taxonomy" id="1517589"/>
    <lineage>
        <taxon>Bacteria</taxon>
        <taxon>Bacillati</taxon>
        <taxon>Actinomycetota</taxon>
        <taxon>Actinomycetes</taxon>
        <taxon>Propionibacteriales</taxon>
        <taxon>Nocardioidaceae</taxon>
        <taxon>Nocardioides</taxon>
    </lineage>
</organism>
<dbReference type="EMBL" id="VDMP01000025">
    <property type="protein sequence ID" value="TNM38399.1"/>
    <property type="molecule type" value="Genomic_DNA"/>
</dbReference>
<gene>
    <name evidence="2" type="ORF">FHP29_14135</name>
</gene>
<accession>A0A5C4VSX4</accession>